<evidence type="ECO:0000256" key="1">
    <source>
        <dbReference type="SAM" id="MobiDB-lite"/>
    </source>
</evidence>
<accession>A0A1H9GNY6</accession>
<reference evidence="2 3" key="1">
    <citation type="submission" date="2016-10" db="EMBL/GenBank/DDBJ databases">
        <authorList>
            <person name="Varghese N."/>
            <person name="Submissions S."/>
        </authorList>
    </citation>
    <scope>NUCLEOTIDE SEQUENCE [LARGE SCALE GENOMIC DNA]</scope>
    <source>
        <strain evidence="2 3">TC-13</strain>
    </source>
</reference>
<sequence length="129" mass="14976">MAKEKLFTKERWFADTHKEAEEIIAEAKENDALTMQKIHEKHNSKGFYFLVDLDYVYSTPKEEMEKRPEKEDAPDGQMNMDEVHEGLPYQVEPDGSVSMTNADEDLPEFEDPFADVEAKEEVSDEKVPF</sequence>
<organism evidence="2 3">
    <name type="scientific">Lysinibacillus fusiformis</name>
    <dbReference type="NCBI Taxonomy" id="28031"/>
    <lineage>
        <taxon>Bacteria</taxon>
        <taxon>Bacillati</taxon>
        <taxon>Bacillota</taxon>
        <taxon>Bacilli</taxon>
        <taxon>Bacillales</taxon>
        <taxon>Bacillaceae</taxon>
        <taxon>Lysinibacillus</taxon>
    </lineage>
</organism>
<protein>
    <recommendedName>
        <fullName evidence="4">Organic solvent tolerance protein OstA</fullName>
    </recommendedName>
</protein>
<feature type="compositionally biased region" description="Basic and acidic residues" evidence="1">
    <location>
        <begin position="60"/>
        <end position="73"/>
    </location>
</feature>
<evidence type="ECO:0000313" key="3">
    <source>
        <dbReference type="Proteomes" id="UP000199410"/>
    </source>
</evidence>
<evidence type="ECO:0008006" key="4">
    <source>
        <dbReference type="Google" id="ProtNLM"/>
    </source>
</evidence>
<dbReference type="EMBL" id="FOEL01000005">
    <property type="protein sequence ID" value="SEQ51835.1"/>
    <property type="molecule type" value="Genomic_DNA"/>
</dbReference>
<dbReference type="AlphaFoldDB" id="A0A1H9GNY6"/>
<name>A0A1H9GNY6_9BACI</name>
<comment type="caution">
    <text evidence="2">The sequence shown here is derived from an EMBL/GenBank/DDBJ whole genome shotgun (WGS) entry which is preliminary data.</text>
</comment>
<proteinExistence type="predicted"/>
<gene>
    <name evidence="2" type="ORF">SAMN02787113_01882</name>
</gene>
<dbReference type="Proteomes" id="UP000199410">
    <property type="component" value="Unassembled WGS sequence"/>
</dbReference>
<evidence type="ECO:0000313" key="2">
    <source>
        <dbReference type="EMBL" id="SEQ51835.1"/>
    </source>
</evidence>
<feature type="region of interest" description="Disordered" evidence="1">
    <location>
        <begin position="60"/>
        <end position="80"/>
    </location>
</feature>
<dbReference type="RefSeq" id="WP_258954923.1">
    <property type="nucleotide sequence ID" value="NZ_FMVP01000004.1"/>
</dbReference>